<accession>A0A225UUJ7</accession>
<evidence type="ECO:0000256" key="1">
    <source>
        <dbReference type="ARBA" id="ARBA00001947"/>
    </source>
</evidence>
<dbReference type="SUPFAM" id="SSF47672">
    <property type="entry name" value="Transferrin receptor-like dimerisation domain"/>
    <property type="match status" value="1"/>
</dbReference>
<dbReference type="GO" id="GO:0004177">
    <property type="term" value="F:aminopeptidase activity"/>
    <property type="evidence" value="ECO:0007669"/>
    <property type="project" value="UniProtKB-KW"/>
</dbReference>
<evidence type="ECO:0000256" key="11">
    <source>
        <dbReference type="ARBA" id="ARBA00023157"/>
    </source>
</evidence>
<keyword evidence="4" id="KW-0031">Aminopeptidase</keyword>
<gene>
    <name evidence="18" type="ORF">PHMEG_00032940</name>
</gene>
<dbReference type="GO" id="GO:0046872">
    <property type="term" value="F:metal ion binding"/>
    <property type="evidence" value="ECO:0007669"/>
    <property type="project" value="UniProtKB-KW"/>
</dbReference>
<dbReference type="SUPFAM" id="SSF53187">
    <property type="entry name" value="Zn-dependent exopeptidases"/>
    <property type="match status" value="1"/>
</dbReference>
<dbReference type="InterPro" id="IPR039373">
    <property type="entry name" value="Peptidase_M28B"/>
</dbReference>
<dbReference type="Gene3D" id="3.40.630.10">
    <property type="entry name" value="Zn peptidases"/>
    <property type="match status" value="1"/>
</dbReference>
<keyword evidence="18" id="KW-0121">Carboxypeptidase</keyword>
<evidence type="ECO:0000256" key="5">
    <source>
        <dbReference type="ARBA" id="ARBA00022670"/>
    </source>
</evidence>
<dbReference type="OrthoDB" id="10013407at2759"/>
<evidence type="ECO:0000256" key="15">
    <source>
        <dbReference type="ARBA" id="ARBA00081462"/>
    </source>
</evidence>
<dbReference type="GO" id="GO:0016324">
    <property type="term" value="C:apical plasma membrane"/>
    <property type="evidence" value="ECO:0007669"/>
    <property type="project" value="UniProtKB-SubCell"/>
</dbReference>
<feature type="non-terminal residue" evidence="18">
    <location>
        <position position="1"/>
    </location>
</feature>
<evidence type="ECO:0000256" key="6">
    <source>
        <dbReference type="ARBA" id="ARBA00022723"/>
    </source>
</evidence>
<comment type="similarity">
    <text evidence="3">Belongs to the peptidase M28 family. M28B subfamily.</text>
</comment>
<evidence type="ECO:0000313" key="18">
    <source>
        <dbReference type="EMBL" id="OWY96723.1"/>
    </source>
</evidence>
<keyword evidence="10" id="KW-0482">Metalloprotease</keyword>
<evidence type="ECO:0000313" key="19">
    <source>
        <dbReference type="Proteomes" id="UP000198211"/>
    </source>
</evidence>
<comment type="caution">
    <text evidence="18">The sequence shown here is derived from an EMBL/GenBank/DDBJ whole genome shotgun (WGS) entry which is preliminary data.</text>
</comment>
<evidence type="ECO:0000256" key="8">
    <source>
        <dbReference type="ARBA" id="ARBA00022833"/>
    </source>
</evidence>
<dbReference type="Proteomes" id="UP000198211">
    <property type="component" value="Unassembled WGS sequence"/>
</dbReference>
<organism evidence="18 19">
    <name type="scientific">Phytophthora megakarya</name>
    <dbReference type="NCBI Taxonomy" id="4795"/>
    <lineage>
        <taxon>Eukaryota</taxon>
        <taxon>Sar</taxon>
        <taxon>Stramenopiles</taxon>
        <taxon>Oomycota</taxon>
        <taxon>Peronosporomycetes</taxon>
        <taxon>Peronosporales</taxon>
        <taxon>Peronosporaceae</taxon>
        <taxon>Phytophthora</taxon>
    </lineage>
</organism>
<evidence type="ECO:0000259" key="16">
    <source>
        <dbReference type="Pfam" id="PF04253"/>
    </source>
</evidence>
<feature type="domain" description="Transferrin receptor-like dimerisation" evidence="16">
    <location>
        <begin position="256"/>
        <end position="368"/>
    </location>
</feature>
<reference evidence="19" key="1">
    <citation type="submission" date="2017-03" db="EMBL/GenBank/DDBJ databases">
        <title>Phytopthora megakarya and P. palmivora, two closely related causual agents of cacao black pod achieved similar genome size and gene model numbers by different mechanisms.</title>
        <authorList>
            <person name="Ali S."/>
            <person name="Shao J."/>
            <person name="Larry D.J."/>
            <person name="Kronmiller B."/>
            <person name="Shen D."/>
            <person name="Strem M.D."/>
            <person name="Melnick R.L."/>
            <person name="Guiltinan M.J."/>
            <person name="Tyler B.M."/>
            <person name="Meinhardt L.W."/>
            <person name="Bailey B.A."/>
        </authorList>
    </citation>
    <scope>NUCLEOTIDE SEQUENCE [LARGE SCALE GENOMIC DNA]</scope>
    <source>
        <strain evidence="19">zdho120</strain>
    </source>
</reference>
<dbReference type="PANTHER" id="PTHR10404:SF46">
    <property type="entry name" value="VACUOLAR PROTEIN SORTING-ASSOCIATED PROTEIN 70"/>
    <property type="match status" value="1"/>
</dbReference>
<name>A0A225UUJ7_9STRA</name>
<evidence type="ECO:0000256" key="12">
    <source>
        <dbReference type="ARBA" id="ARBA00023180"/>
    </source>
</evidence>
<evidence type="ECO:0000256" key="7">
    <source>
        <dbReference type="ARBA" id="ARBA00022801"/>
    </source>
</evidence>
<dbReference type="InterPro" id="IPR036757">
    <property type="entry name" value="TFR-like_dimer_dom_sf"/>
</dbReference>
<evidence type="ECO:0000256" key="10">
    <source>
        <dbReference type="ARBA" id="ARBA00023049"/>
    </source>
</evidence>
<keyword evidence="5" id="KW-0645">Protease</keyword>
<comment type="cofactor">
    <cofactor evidence="1">
        <name>Zn(2+)</name>
        <dbReference type="ChEBI" id="CHEBI:29105"/>
    </cofactor>
</comment>
<evidence type="ECO:0000259" key="17">
    <source>
        <dbReference type="Pfam" id="PF04389"/>
    </source>
</evidence>
<dbReference type="STRING" id="4795.A0A225UUJ7"/>
<evidence type="ECO:0000256" key="2">
    <source>
        <dbReference type="ARBA" id="ARBA00004221"/>
    </source>
</evidence>
<dbReference type="Gene3D" id="1.20.930.40">
    <property type="entry name" value="Transferrin receptor-like, dimerisation domain"/>
    <property type="match status" value="1"/>
</dbReference>
<dbReference type="GO" id="GO:0004180">
    <property type="term" value="F:carboxypeptidase activity"/>
    <property type="evidence" value="ECO:0007669"/>
    <property type="project" value="UniProtKB-KW"/>
</dbReference>
<keyword evidence="8" id="KW-0862">Zinc</keyword>
<comment type="subcellular location">
    <subcellularLocation>
        <location evidence="2">Apical cell membrane</location>
    </subcellularLocation>
</comment>
<evidence type="ECO:0000256" key="14">
    <source>
        <dbReference type="ARBA" id="ARBA00068168"/>
    </source>
</evidence>
<keyword evidence="19" id="KW-1185">Reference proteome</keyword>
<dbReference type="FunFam" id="1.20.930.40:FF:000001">
    <property type="entry name" value="N-acetylated-alpha-linked acidic dipeptidase 2"/>
    <property type="match status" value="1"/>
</dbReference>
<dbReference type="PANTHER" id="PTHR10404">
    <property type="entry name" value="N-ACETYLATED-ALPHA-LINKED ACIDIC DIPEPTIDASE"/>
    <property type="match status" value="1"/>
</dbReference>
<keyword evidence="7" id="KW-0378">Hydrolase</keyword>
<dbReference type="AlphaFoldDB" id="A0A225UUJ7"/>
<comment type="function">
    <text evidence="13">Aminopeptidase with broad substrate specificity. Has lower activity with substrates that have Asp or Glu in the P2' position, or Pro in the P3' position. Lacks activity with substrates that have both Pro in the P3' position and Asp or Glu in the P2' position. Lacks carboxypeptidase activity. Lacks dipeptidyl-peptidase IV type activity.</text>
</comment>
<sequence>NHRDAWVCGAIDPNSGTSVLVEIGRVFGNMLKSGWKPKRTIVLASWDAEEQGLLGSTEFVEDNAEQLKEEAIAYLNVDTTLGPLAAAGGSPSIAKLLFQTANAIPANEFGGAEVTQQTLYQQWQAQTEAYRRSNNTAGTIGPDHLLTVLGTGSDFGAFCHHLGVVSANVGFSLSGSYGTYHSTMDSIMYSELFADPDYVSHVSTGRWWGLVALRLADNILIPFEFSTYGLVMNEAVTSFQAALKVAAERYPDIDTVDFAELRRAISNFDSKTCEFHDKLVKVSSASNNEVNYWNDKLMYLERHLTLESGLPHRGWYKHVVFGPGFYDGYGGTAFPGLADGIAFHDTAEAIQKHVDDVVKVLDGAADFLVSK</sequence>
<evidence type="ECO:0000256" key="13">
    <source>
        <dbReference type="ARBA" id="ARBA00059290"/>
    </source>
</evidence>
<proteinExistence type="inferred from homology"/>
<dbReference type="Pfam" id="PF04253">
    <property type="entry name" value="TFR_dimer"/>
    <property type="match status" value="1"/>
</dbReference>
<dbReference type="GO" id="GO:0008237">
    <property type="term" value="F:metallopeptidase activity"/>
    <property type="evidence" value="ECO:0007669"/>
    <property type="project" value="UniProtKB-KW"/>
</dbReference>
<keyword evidence="6" id="KW-0479">Metal-binding</keyword>
<evidence type="ECO:0000256" key="4">
    <source>
        <dbReference type="ARBA" id="ARBA00022438"/>
    </source>
</evidence>
<dbReference type="Pfam" id="PF04389">
    <property type="entry name" value="Peptidase_M28"/>
    <property type="match status" value="1"/>
</dbReference>
<evidence type="ECO:0000256" key="9">
    <source>
        <dbReference type="ARBA" id="ARBA00022837"/>
    </source>
</evidence>
<dbReference type="GO" id="GO:0006508">
    <property type="term" value="P:proteolysis"/>
    <property type="evidence" value="ECO:0007669"/>
    <property type="project" value="UniProtKB-KW"/>
</dbReference>
<feature type="domain" description="Peptidase M28" evidence="17">
    <location>
        <begin position="9"/>
        <end position="80"/>
    </location>
</feature>
<dbReference type="FunFam" id="3.40.630.10:FF:000101">
    <property type="entry name" value="N-acetylated alpha-linked acidic dipeptidase like 1"/>
    <property type="match status" value="1"/>
</dbReference>
<keyword evidence="9" id="KW-0106">Calcium</keyword>
<evidence type="ECO:0000256" key="3">
    <source>
        <dbReference type="ARBA" id="ARBA00005634"/>
    </source>
</evidence>
<dbReference type="InterPro" id="IPR007484">
    <property type="entry name" value="Peptidase_M28"/>
</dbReference>
<keyword evidence="11" id="KW-1015">Disulfide bond</keyword>
<keyword evidence="12" id="KW-0325">Glycoprotein</keyword>
<protein>
    <recommendedName>
        <fullName evidence="14">Aminopeptidase NAALADL1</fullName>
    </recommendedName>
    <alternativeName>
        <fullName evidence="15">N-acetylated-alpha-linked acidic dipeptidase-like protein</fullName>
    </alternativeName>
</protein>
<dbReference type="InterPro" id="IPR007365">
    <property type="entry name" value="TFR-like_dimer_dom"/>
</dbReference>
<dbReference type="EMBL" id="NBNE01011301">
    <property type="protein sequence ID" value="OWY96723.1"/>
    <property type="molecule type" value="Genomic_DNA"/>
</dbReference>